<protein>
    <submittedName>
        <fullName evidence="5">Helix-turn-helix domain-containing protein</fullName>
    </submittedName>
</protein>
<dbReference type="Pfam" id="PF17853">
    <property type="entry name" value="GGDEF_2"/>
    <property type="match status" value="1"/>
</dbReference>
<evidence type="ECO:0000313" key="5">
    <source>
        <dbReference type="EMBL" id="MBD8868612.1"/>
    </source>
</evidence>
<dbReference type="InterPro" id="IPR041522">
    <property type="entry name" value="CdaR_GGDEF"/>
</dbReference>
<reference evidence="5" key="1">
    <citation type="submission" date="2020-09" db="EMBL/GenBank/DDBJ databases">
        <title>Nocardioides sp. strain MJB4 16S ribosomal RNA gene Genome sequencing and assembly.</title>
        <authorList>
            <person name="Kim I."/>
        </authorList>
    </citation>
    <scope>NUCLEOTIDE SEQUENCE</scope>
    <source>
        <strain evidence="5">MJB4</strain>
    </source>
</reference>
<evidence type="ECO:0000259" key="3">
    <source>
        <dbReference type="Pfam" id="PF13556"/>
    </source>
</evidence>
<dbReference type="AlphaFoldDB" id="A0A927K2I0"/>
<comment type="similarity">
    <text evidence="1">Belongs to the CdaR family.</text>
</comment>
<dbReference type="Gene3D" id="1.10.10.2840">
    <property type="entry name" value="PucR C-terminal helix-turn-helix domain"/>
    <property type="match status" value="1"/>
</dbReference>
<evidence type="ECO:0000259" key="4">
    <source>
        <dbReference type="Pfam" id="PF17853"/>
    </source>
</evidence>
<evidence type="ECO:0000256" key="1">
    <source>
        <dbReference type="ARBA" id="ARBA00006754"/>
    </source>
</evidence>
<accession>A0A927K2I0</accession>
<dbReference type="PANTHER" id="PTHR33744">
    <property type="entry name" value="CARBOHYDRATE DIACID REGULATOR"/>
    <property type="match status" value="1"/>
</dbReference>
<feature type="region of interest" description="Disordered" evidence="2">
    <location>
        <begin position="64"/>
        <end position="116"/>
    </location>
</feature>
<evidence type="ECO:0000313" key="6">
    <source>
        <dbReference type="Proteomes" id="UP000616839"/>
    </source>
</evidence>
<evidence type="ECO:0000256" key="2">
    <source>
        <dbReference type="SAM" id="MobiDB-lite"/>
    </source>
</evidence>
<dbReference type="Pfam" id="PF13556">
    <property type="entry name" value="HTH_30"/>
    <property type="match status" value="1"/>
</dbReference>
<dbReference type="PANTHER" id="PTHR33744:SF7">
    <property type="entry name" value="PUCR FAMILY TRANSCRIPTIONAL REGULATOR"/>
    <property type="match status" value="1"/>
</dbReference>
<dbReference type="InterPro" id="IPR051448">
    <property type="entry name" value="CdaR-like_regulators"/>
</dbReference>
<dbReference type="InterPro" id="IPR042070">
    <property type="entry name" value="PucR_C-HTH_sf"/>
</dbReference>
<dbReference type="Proteomes" id="UP000616839">
    <property type="component" value="Unassembled WGS sequence"/>
</dbReference>
<comment type="caution">
    <text evidence="5">The sequence shown here is derived from an EMBL/GenBank/DDBJ whole genome shotgun (WGS) entry which is preliminary data.</text>
</comment>
<name>A0A927K2I0_9ACTN</name>
<keyword evidence="6" id="KW-1185">Reference proteome</keyword>
<gene>
    <name evidence="5" type="ORF">IE331_03145</name>
</gene>
<proteinExistence type="inferred from homology"/>
<dbReference type="EMBL" id="JACYXZ010000001">
    <property type="protein sequence ID" value="MBD8868612.1"/>
    <property type="molecule type" value="Genomic_DNA"/>
</dbReference>
<sequence length="552" mass="59388">MEHAVLDAGAAQRRQPGELGGGQPQGARHPGRTGGHDADDRAVHWAVHRAVCWAVQREVRRVPAAVQHGEPTAVRRGQRGTDPGRCRGGQGRGPGSGVAHPTDASPRRYGVPTAGCANRSSRKAQVLITPAQATEATEALARIDALHTALTHLVLEGGDLGRIADEVARVLDVWVLVTSTDGRERAGTLAEDQRTLLAEAGLFDPTGRFRVERAGPDGVRAGAGEVRSLRIAAGGADLARLVCFRQRGTISSDDVHALERAAAVAALLITREEAVTAVESKYRGDFLRDVFLRRAGDEQYVLEHAQAFGWDLDRPMVVVAAELDPAAASGQDEEPPSSEVRRRWQERFSAAWRMVSRSHDSGVPSVDFSSEVVTLVPVPEGAADEGGALVRQMVEAVAGDRGGGRRPFSVGVSRVVSSLAELPDAYGQARRAVEVGRRVNGGRSTTWFDQLGVHRLIALVPDSGELRRFARDVLRELAEDTSEAADLRETLQVLLDTNFNVAAAARLQFFHYNTMRYRVGKLERILGPVASDPHLRLDVAVALRVLEIAPGG</sequence>
<organism evidence="5 6">
    <name type="scientific">Nocardioides donggukensis</name>
    <dbReference type="NCBI Taxonomy" id="2774019"/>
    <lineage>
        <taxon>Bacteria</taxon>
        <taxon>Bacillati</taxon>
        <taxon>Actinomycetota</taxon>
        <taxon>Actinomycetes</taxon>
        <taxon>Propionibacteriales</taxon>
        <taxon>Nocardioidaceae</taxon>
        <taxon>Nocardioides</taxon>
    </lineage>
</organism>
<feature type="domain" description="PucR C-terminal helix-turn-helix" evidence="3">
    <location>
        <begin position="487"/>
        <end position="545"/>
    </location>
</feature>
<feature type="domain" description="CdaR GGDEF-like" evidence="4">
    <location>
        <begin position="297"/>
        <end position="435"/>
    </location>
</feature>
<dbReference type="InterPro" id="IPR025736">
    <property type="entry name" value="PucR_C-HTH_dom"/>
</dbReference>
<feature type="region of interest" description="Disordered" evidence="2">
    <location>
        <begin position="1"/>
        <end position="38"/>
    </location>
</feature>
<feature type="compositionally biased region" description="Gly residues" evidence="2">
    <location>
        <begin position="86"/>
        <end position="96"/>
    </location>
</feature>